<evidence type="ECO:0000256" key="1">
    <source>
        <dbReference type="ARBA" id="ARBA00022902"/>
    </source>
</evidence>
<feature type="compositionally biased region" description="Polar residues" evidence="3">
    <location>
        <begin position="142"/>
        <end position="162"/>
    </location>
</feature>
<evidence type="ECO:0000313" key="6">
    <source>
        <dbReference type="Proteomes" id="UP001329430"/>
    </source>
</evidence>
<keyword evidence="6" id="KW-1185">Reference proteome</keyword>
<dbReference type="InterPro" id="IPR011598">
    <property type="entry name" value="bHLH_dom"/>
</dbReference>
<dbReference type="GO" id="GO:0046983">
    <property type="term" value="F:protein dimerization activity"/>
    <property type="evidence" value="ECO:0007669"/>
    <property type="project" value="InterPro"/>
</dbReference>
<dbReference type="GO" id="GO:0090575">
    <property type="term" value="C:RNA polymerase II transcription regulator complex"/>
    <property type="evidence" value="ECO:0007669"/>
    <property type="project" value="TreeGrafter"/>
</dbReference>
<evidence type="ECO:0000259" key="4">
    <source>
        <dbReference type="PROSITE" id="PS50888"/>
    </source>
</evidence>
<dbReference type="InterPro" id="IPR036638">
    <property type="entry name" value="HLH_DNA-bd_sf"/>
</dbReference>
<dbReference type="Proteomes" id="UP001329430">
    <property type="component" value="Chromosome 5"/>
</dbReference>
<dbReference type="SUPFAM" id="SSF47459">
    <property type="entry name" value="HLH, helix-loop-helix DNA-binding domain"/>
    <property type="match status" value="1"/>
</dbReference>
<reference evidence="5 6" key="1">
    <citation type="journal article" date="2024" name="Insects">
        <title>An Improved Chromosome-Level Genome Assembly of the Firefly Pyrocoelia pectoralis.</title>
        <authorList>
            <person name="Fu X."/>
            <person name="Meyer-Rochow V.B."/>
            <person name="Ballantyne L."/>
            <person name="Zhu X."/>
        </authorList>
    </citation>
    <scope>NUCLEOTIDE SEQUENCE [LARGE SCALE GENOMIC DNA]</scope>
    <source>
        <strain evidence="5">XCY_ONT2</strain>
    </source>
</reference>
<evidence type="ECO:0000256" key="3">
    <source>
        <dbReference type="SAM" id="MobiDB-lite"/>
    </source>
</evidence>
<dbReference type="InterPro" id="IPR015660">
    <property type="entry name" value="MASH1/Ascl1a-like"/>
</dbReference>
<dbReference type="GO" id="GO:0000981">
    <property type="term" value="F:DNA-binding transcription factor activity, RNA polymerase II-specific"/>
    <property type="evidence" value="ECO:0007669"/>
    <property type="project" value="TreeGrafter"/>
</dbReference>
<accession>A0AAN7ZHL1</accession>
<evidence type="ECO:0000313" key="5">
    <source>
        <dbReference type="EMBL" id="KAK5644282.1"/>
    </source>
</evidence>
<dbReference type="AlphaFoldDB" id="A0AAN7ZHL1"/>
<evidence type="ECO:0000256" key="2">
    <source>
        <dbReference type="ARBA" id="ARBA00023125"/>
    </source>
</evidence>
<dbReference type="GO" id="GO:0007399">
    <property type="term" value="P:nervous system development"/>
    <property type="evidence" value="ECO:0007669"/>
    <property type="project" value="UniProtKB-KW"/>
</dbReference>
<dbReference type="PANTHER" id="PTHR13935:SF106">
    <property type="entry name" value="ACHAETE-SCUTE COMPLEX PROTEIN T5-RELATED"/>
    <property type="match status" value="1"/>
</dbReference>
<dbReference type="GO" id="GO:0000977">
    <property type="term" value="F:RNA polymerase II transcription regulatory region sequence-specific DNA binding"/>
    <property type="evidence" value="ECO:0007669"/>
    <property type="project" value="TreeGrafter"/>
</dbReference>
<feature type="region of interest" description="Disordered" evidence="3">
    <location>
        <begin position="142"/>
        <end position="167"/>
    </location>
</feature>
<proteinExistence type="predicted"/>
<gene>
    <name evidence="5" type="ORF">RI129_008127</name>
</gene>
<keyword evidence="1" id="KW-0524">Neurogenesis</keyword>
<dbReference type="EMBL" id="JAVRBK010000005">
    <property type="protein sequence ID" value="KAK5644282.1"/>
    <property type="molecule type" value="Genomic_DNA"/>
</dbReference>
<dbReference type="Gene3D" id="4.10.280.10">
    <property type="entry name" value="Helix-loop-helix DNA-binding domain"/>
    <property type="match status" value="1"/>
</dbReference>
<dbReference type="CDD" id="cd19744">
    <property type="entry name" value="bHLH_TS_dAS-C_like"/>
    <property type="match status" value="1"/>
</dbReference>
<dbReference type="GO" id="GO:0045944">
    <property type="term" value="P:positive regulation of transcription by RNA polymerase II"/>
    <property type="evidence" value="ECO:0007669"/>
    <property type="project" value="TreeGrafter"/>
</dbReference>
<dbReference type="SMART" id="SM00353">
    <property type="entry name" value="HLH"/>
    <property type="match status" value="1"/>
</dbReference>
<dbReference type="PROSITE" id="PS50888">
    <property type="entry name" value="BHLH"/>
    <property type="match status" value="1"/>
</dbReference>
<comment type="caution">
    <text evidence="5">The sequence shown here is derived from an EMBL/GenBank/DDBJ whole genome shotgun (WGS) entry which is preliminary data.</text>
</comment>
<sequence length="301" mass="33415">MTSEVQCQNSTILQKSGINQAHGTVTVDTVRKKSKCNGKDFISLRTPPPPAVARRNARERNRVKQVNNGFANLRQHIPNYIAAAFESNSGKTGNKKLSKVETLRMAVEYIRSLEKLLSAGDNSPQDLATSVTYPSSTSLDSINYANSLTSPSSEDDNVSSNSTPPPPPLQYVRIIGSDTYHILPTHLLETDRLKLLKLDDALLTNSVLIDDEFKKVTTTDDNLVTSDIYTSDDNSLSPEGFIPVFNIAELSNQNVVIKEEKESIKTNEEMRILCRNLLMLQADADTKAEKQTLNVNELMTW</sequence>
<feature type="domain" description="BHLH" evidence="4">
    <location>
        <begin position="50"/>
        <end position="113"/>
    </location>
</feature>
<keyword evidence="2" id="KW-0238">DNA-binding</keyword>
<organism evidence="5 6">
    <name type="scientific">Pyrocoelia pectoralis</name>
    <dbReference type="NCBI Taxonomy" id="417401"/>
    <lineage>
        <taxon>Eukaryota</taxon>
        <taxon>Metazoa</taxon>
        <taxon>Ecdysozoa</taxon>
        <taxon>Arthropoda</taxon>
        <taxon>Hexapoda</taxon>
        <taxon>Insecta</taxon>
        <taxon>Pterygota</taxon>
        <taxon>Neoptera</taxon>
        <taxon>Endopterygota</taxon>
        <taxon>Coleoptera</taxon>
        <taxon>Polyphaga</taxon>
        <taxon>Elateriformia</taxon>
        <taxon>Elateroidea</taxon>
        <taxon>Lampyridae</taxon>
        <taxon>Lampyrinae</taxon>
        <taxon>Pyrocoelia</taxon>
    </lineage>
</organism>
<dbReference type="PANTHER" id="PTHR13935">
    <property type="entry name" value="ACHAETE-SCUTE TRANSCRIPTION FACTOR-RELATED"/>
    <property type="match status" value="1"/>
</dbReference>
<protein>
    <recommendedName>
        <fullName evidence="4">BHLH domain-containing protein</fullName>
    </recommendedName>
</protein>
<dbReference type="Pfam" id="PF00010">
    <property type="entry name" value="HLH"/>
    <property type="match status" value="1"/>
</dbReference>
<name>A0AAN7ZHL1_9COLE</name>